<dbReference type="Proteomes" id="UP000635142">
    <property type="component" value="Unassembled WGS sequence"/>
</dbReference>
<evidence type="ECO:0000256" key="2">
    <source>
        <dbReference type="ARBA" id="ARBA00022801"/>
    </source>
</evidence>
<dbReference type="SUPFAM" id="SSF54637">
    <property type="entry name" value="Thioesterase/thiol ester dehydrase-isomerase"/>
    <property type="match status" value="1"/>
</dbReference>
<comment type="caution">
    <text evidence="4">The sequence shown here is derived from an EMBL/GenBank/DDBJ whole genome shotgun (WGS) entry which is preliminary data.</text>
</comment>
<organism evidence="4 5">
    <name type="scientific">Sulfitobacter aestuariivivens</name>
    <dbReference type="NCBI Taxonomy" id="2766981"/>
    <lineage>
        <taxon>Bacteria</taxon>
        <taxon>Pseudomonadati</taxon>
        <taxon>Pseudomonadota</taxon>
        <taxon>Alphaproteobacteria</taxon>
        <taxon>Rhodobacterales</taxon>
        <taxon>Roseobacteraceae</taxon>
        <taxon>Sulfitobacter</taxon>
    </lineage>
</organism>
<reference evidence="4" key="1">
    <citation type="submission" date="2020-08" db="EMBL/GenBank/DDBJ databases">
        <title>Sulfitobacter aestuariivivens sp. nov., isolated from a tidal flat.</title>
        <authorList>
            <person name="Park S."/>
            <person name="Yoon J.-H."/>
        </authorList>
    </citation>
    <scope>NUCLEOTIDE SEQUENCE</scope>
    <source>
        <strain evidence="4">TSTF-M16</strain>
    </source>
</reference>
<evidence type="ECO:0000259" key="3">
    <source>
        <dbReference type="Pfam" id="PF03061"/>
    </source>
</evidence>
<dbReference type="Pfam" id="PF03061">
    <property type="entry name" value="4HBT"/>
    <property type="match status" value="1"/>
</dbReference>
<dbReference type="InterPro" id="IPR003736">
    <property type="entry name" value="PAAI_dom"/>
</dbReference>
<evidence type="ECO:0000256" key="1">
    <source>
        <dbReference type="ARBA" id="ARBA00008324"/>
    </source>
</evidence>
<sequence length="138" mass="14103">MTTPLPPHEPLGSGAQALVGYRIDLSNPNGGAVVTLEVAAKHLNRNGTLQGGIHAMMLDAAAGFAASRHLAGQATEVVPVVTLSLTTHFLAPADKGTVIATGHVRGGGRKVVYADAEICDADGTLLSQGNGIFKRTVL</sequence>
<keyword evidence="5" id="KW-1185">Reference proteome</keyword>
<evidence type="ECO:0000313" key="5">
    <source>
        <dbReference type="Proteomes" id="UP000635142"/>
    </source>
</evidence>
<comment type="similarity">
    <text evidence="1">Belongs to the thioesterase PaaI family.</text>
</comment>
<dbReference type="PANTHER" id="PTHR21660:SF1">
    <property type="entry name" value="ACYL-COENZYME A THIOESTERASE 13"/>
    <property type="match status" value="1"/>
</dbReference>
<dbReference type="NCBIfam" id="TIGR00369">
    <property type="entry name" value="unchar_dom_1"/>
    <property type="match status" value="1"/>
</dbReference>
<proteinExistence type="inferred from homology"/>
<name>A0A927D5F0_9RHOB</name>
<dbReference type="AlphaFoldDB" id="A0A927D5F0"/>
<accession>A0A927D5F0</accession>
<dbReference type="CDD" id="cd03443">
    <property type="entry name" value="PaaI_thioesterase"/>
    <property type="match status" value="1"/>
</dbReference>
<dbReference type="Gene3D" id="3.10.129.10">
    <property type="entry name" value="Hotdog Thioesterase"/>
    <property type="match status" value="1"/>
</dbReference>
<dbReference type="InterPro" id="IPR039298">
    <property type="entry name" value="ACOT13"/>
</dbReference>
<dbReference type="PANTHER" id="PTHR21660">
    <property type="entry name" value="THIOESTERASE SUPERFAMILY MEMBER-RELATED"/>
    <property type="match status" value="1"/>
</dbReference>
<dbReference type="RefSeq" id="WP_191075582.1">
    <property type="nucleotide sequence ID" value="NZ_JACTAG010000002.1"/>
</dbReference>
<dbReference type="InterPro" id="IPR029069">
    <property type="entry name" value="HotDog_dom_sf"/>
</dbReference>
<protein>
    <submittedName>
        <fullName evidence="4">PaaI family thioesterase</fullName>
    </submittedName>
</protein>
<feature type="domain" description="Thioesterase" evidence="3">
    <location>
        <begin position="46"/>
        <end position="125"/>
    </location>
</feature>
<gene>
    <name evidence="4" type="ORF">H9Q16_11540</name>
</gene>
<keyword evidence="2" id="KW-0378">Hydrolase</keyword>
<evidence type="ECO:0000313" key="4">
    <source>
        <dbReference type="EMBL" id="MBD3664558.1"/>
    </source>
</evidence>
<dbReference type="InterPro" id="IPR006683">
    <property type="entry name" value="Thioestr_dom"/>
</dbReference>
<dbReference type="GO" id="GO:0047617">
    <property type="term" value="F:fatty acyl-CoA hydrolase activity"/>
    <property type="evidence" value="ECO:0007669"/>
    <property type="project" value="InterPro"/>
</dbReference>
<dbReference type="EMBL" id="JACTAG010000002">
    <property type="protein sequence ID" value="MBD3664558.1"/>
    <property type="molecule type" value="Genomic_DNA"/>
</dbReference>